<reference evidence="3" key="1">
    <citation type="journal article" date="2014" name="Science">
        <title>Ancient hybridizations among the ancestral genomes of bread wheat.</title>
        <authorList>
            <consortium name="International Wheat Genome Sequencing Consortium,"/>
            <person name="Marcussen T."/>
            <person name="Sandve S.R."/>
            <person name="Heier L."/>
            <person name="Spannagl M."/>
            <person name="Pfeifer M."/>
            <person name="Jakobsen K.S."/>
            <person name="Wulff B.B."/>
            <person name="Steuernagel B."/>
            <person name="Mayer K.F."/>
            <person name="Olsen O.A."/>
        </authorList>
    </citation>
    <scope>NUCLEOTIDE SEQUENCE [LARGE SCALE GENOMIC DNA]</scope>
    <source>
        <strain evidence="3">cv. AL8/78</strain>
    </source>
</reference>
<keyword evidence="3" id="KW-1185">Reference proteome</keyword>
<protein>
    <submittedName>
        <fullName evidence="2">Uncharacterized protein</fullName>
    </submittedName>
</protein>
<proteinExistence type="predicted"/>
<reference evidence="2" key="4">
    <citation type="submission" date="2019-03" db="UniProtKB">
        <authorList>
            <consortium name="EnsemblPlants"/>
        </authorList>
    </citation>
    <scope>IDENTIFICATION</scope>
</reference>
<accession>A0A453EX86</accession>
<dbReference type="AlphaFoldDB" id="A0A453EX86"/>
<feature type="signal peptide" evidence="1">
    <location>
        <begin position="1"/>
        <end position="17"/>
    </location>
</feature>
<reference evidence="3" key="2">
    <citation type="journal article" date="2017" name="Nat. Plants">
        <title>The Aegilops tauschii genome reveals multiple impacts of transposons.</title>
        <authorList>
            <person name="Zhao G."/>
            <person name="Zou C."/>
            <person name="Li K."/>
            <person name="Wang K."/>
            <person name="Li T."/>
            <person name="Gao L."/>
            <person name="Zhang X."/>
            <person name="Wang H."/>
            <person name="Yang Z."/>
            <person name="Liu X."/>
            <person name="Jiang W."/>
            <person name="Mao L."/>
            <person name="Kong X."/>
            <person name="Jiao Y."/>
            <person name="Jia J."/>
        </authorList>
    </citation>
    <scope>NUCLEOTIDE SEQUENCE [LARGE SCALE GENOMIC DNA]</scope>
    <source>
        <strain evidence="3">cv. AL8/78</strain>
    </source>
</reference>
<evidence type="ECO:0000256" key="1">
    <source>
        <dbReference type="SAM" id="SignalP"/>
    </source>
</evidence>
<evidence type="ECO:0000313" key="3">
    <source>
        <dbReference type="Proteomes" id="UP000015105"/>
    </source>
</evidence>
<organism evidence="2 3">
    <name type="scientific">Aegilops tauschii subsp. strangulata</name>
    <name type="common">Goatgrass</name>
    <dbReference type="NCBI Taxonomy" id="200361"/>
    <lineage>
        <taxon>Eukaryota</taxon>
        <taxon>Viridiplantae</taxon>
        <taxon>Streptophyta</taxon>
        <taxon>Embryophyta</taxon>
        <taxon>Tracheophyta</taxon>
        <taxon>Spermatophyta</taxon>
        <taxon>Magnoliopsida</taxon>
        <taxon>Liliopsida</taxon>
        <taxon>Poales</taxon>
        <taxon>Poaceae</taxon>
        <taxon>BOP clade</taxon>
        <taxon>Pooideae</taxon>
        <taxon>Triticodae</taxon>
        <taxon>Triticeae</taxon>
        <taxon>Triticinae</taxon>
        <taxon>Aegilops</taxon>
    </lineage>
</organism>
<keyword evidence="1" id="KW-0732">Signal</keyword>
<dbReference type="Gramene" id="AET3Gv20501800.23">
    <property type="protein sequence ID" value="AET3Gv20501800.23"/>
    <property type="gene ID" value="AET3Gv20501800"/>
</dbReference>
<name>A0A453EX86_AEGTS</name>
<reference evidence="2" key="5">
    <citation type="journal article" date="2021" name="G3 (Bethesda)">
        <title>Aegilops tauschii genome assembly Aet v5.0 features greater sequence contiguity and improved annotation.</title>
        <authorList>
            <person name="Wang L."/>
            <person name="Zhu T."/>
            <person name="Rodriguez J.C."/>
            <person name="Deal K.R."/>
            <person name="Dubcovsky J."/>
            <person name="McGuire P.E."/>
            <person name="Lux T."/>
            <person name="Spannagl M."/>
            <person name="Mayer K.F.X."/>
            <person name="Baldrich P."/>
            <person name="Meyers B.C."/>
            <person name="Huo N."/>
            <person name="Gu Y.Q."/>
            <person name="Zhou H."/>
            <person name="Devos K.M."/>
            <person name="Bennetzen J.L."/>
            <person name="Unver T."/>
            <person name="Budak H."/>
            <person name="Gulick P.J."/>
            <person name="Galiba G."/>
            <person name="Kalapos B."/>
            <person name="Nelson D.R."/>
            <person name="Li P."/>
            <person name="You F.M."/>
            <person name="Luo M.C."/>
            <person name="Dvorak J."/>
        </authorList>
    </citation>
    <scope>NUCLEOTIDE SEQUENCE [LARGE SCALE GENOMIC DNA]</scope>
    <source>
        <strain evidence="2">cv. AL8/78</strain>
    </source>
</reference>
<reference evidence="2" key="3">
    <citation type="journal article" date="2017" name="Nature">
        <title>Genome sequence of the progenitor of the wheat D genome Aegilops tauschii.</title>
        <authorList>
            <person name="Luo M.C."/>
            <person name="Gu Y.Q."/>
            <person name="Puiu D."/>
            <person name="Wang H."/>
            <person name="Twardziok S.O."/>
            <person name="Deal K.R."/>
            <person name="Huo N."/>
            <person name="Zhu T."/>
            <person name="Wang L."/>
            <person name="Wang Y."/>
            <person name="McGuire P.E."/>
            <person name="Liu S."/>
            <person name="Long H."/>
            <person name="Ramasamy R.K."/>
            <person name="Rodriguez J.C."/>
            <person name="Van S.L."/>
            <person name="Yuan L."/>
            <person name="Wang Z."/>
            <person name="Xia Z."/>
            <person name="Xiao L."/>
            <person name="Anderson O.D."/>
            <person name="Ouyang S."/>
            <person name="Liang Y."/>
            <person name="Zimin A.V."/>
            <person name="Pertea G."/>
            <person name="Qi P."/>
            <person name="Bennetzen J.L."/>
            <person name="Dai X."/>
            <person name="Dawson M.W."/>
            <person name="Muller H.G."/>
            <person name="Kugler K."/>
            <person name="Rivarola-Duarte L."/>
            <person name="Spannagl M."/>
            <person name="Mayer K.F.X."/>
            <person name="Lu F.H."/>
            <person name="Bevan M.W."/>
            <person name="Leroy P."/>
            <person name="Li P."/>
            <person name="You F.M."/>
            <person name="Sun Q."/>
            <person name="Liu Z."/>
            <person name="Lyons E."/>
            <person name="Wicker T."/>
            <person name="Salzberg S.L."/>
            <person name="Devos K.M."/>
            <person name="Dvorak J."/>
        </authorList>
    </citation>
    <scope>NUCLEOTIDE SEQUENCE [LARGE SCALE GENOMIC DNA]</scope>
    <source>
        <strain evidence="2">cv. AL8/78</strain>
    </source>
</reference>
<feature type="chain" id="PRO_5019584022" evidence="1">
    <location>
        <begin position="18"/>
        <end position="40"/>
    </location>
</feature>
<dbReference type="Proteomes" id="UP000015105">
    <property type="component" value="Chromosome 3D"/>
</dbReference>
<sequence length="40" mass="4800">MFLLLFAGLQNILSAEGHAFMFYRHYRSSPEHIFFSLIFF</sequence>
<evidence type="ECO:0000313" key="2">
    <source>
        <dbReference type="EnsemblPlants" id="AET3Gv20501800.23"/>
    </source>
</evidence>
<dbReference type="EnsemblPlants" id="AET3Gv20501800.23">
    <property type="protein sequence ID" value="AET3Gv20501800.23"/>
    <property type="gene ID" value="AET3Gv20501800"/>
</dbReference>